<evidence type="ECO:0000313" key="2">
    <source>
        <dbReference type="EMBL" id="MEZ0473887.1"/>
    </source>
</evidence>
<dbReference type="InterPro" id="IPR007410">
    <property type="entry name" value="LpqE-like"/>
</dbReference>
<feature type="signal peptide" evidence="1">
    <location>
        <begin position="1"/>
        <end position="25"/>
    </location>
</feature>
<accession>A0ABV4HMD9</accession>
<keyword evidence="1" id="KW-0732">Signal</keyword>
<gene>
    <name evidence="2" type="ORF">AB6713_04545</name>
</gene>
<reference evidence="2 3" key="1">
    <citation type="submission" date="2024-07" db="EMBL/GenBank/DDBJ databases">
        <title>Luteimonas salilacus sp. nov., isolated from the shore soil of Salt Lake in Tibet of China.</title>
        <authorList>
            <person name="Zhang X."/>
            <person name="Li A."/>
        </authorList>
    </citation>
    <scope>NUCLEOTIDE SEQUENCE [LARGE SCALE GENOMIC DNA]</scope>
    <source>
        <strain evidence="2 3">B3-2-R+30</strain>
    </source>
</reference>
<evidence type="ECO:0000313" key="3">
    <source>
        <dbReference type="Proteomes" id="UP001566331"/>
    </source>
</evidence>
<evidence type="ECO:0000256" key="1">
    <source>
        <dbReference type="SAM" id="SignalP"/>
    </source>
</evidence>
<dbReference type="Gene3D" id="2.60.40.1890">
    <property type="entry name" value="PCu(A)C copper chaperone"/>
    <property type="match status" value="1"/>
</dbReference>
<dbReference type="InterPro" id="IPR058248">
    <property type="entry name" value="Lxx211020-like"/>
</dbReference>
<dbReference type="EMBL" id="JBFWIC010000004">
    <property type="protein sequence ID" value="MEZ0473887.1"/>
    <property type="molecule type" value="Genomic_DNA"/>
</dbReference>
<sequence length="172" mass="17797">MKALATSFAALLAVLAGCSQPSGTAANGETAGAEQRGAMEAAQALPPGVLASDAWIREVPAGGSVAGGYLAISNGSGSDDRLLAVESDQAARVEIHEMRHEDGIMRMRHLDDGLPLPVGERTALAPGGYHLMFIEPARPFAAGDEVPATLRFAHAPAQEVVFEVRGLGGEER</sequence>
<keyword evidence="3" id="KW-1185">Reference proteome</keyword>
<feature type="chain" id="PRO_5047183674" evidence="1">
    <location>
        <begin position="26"/>
        <end position="172"/>
    </location>
</feature>
<protein>
    <submittedName>
        <fullName evidence="2">Copper chaperone PCu(A)C</fullName>
    </submittedName>
</protein>
<comment type="caution">
    <text evidence="2">The sequence shown here is derived from an EMBL/GenBank/DDBJ whole genome shotgun (WGS) entry which is preliminary data.</text>
</comment>
<dbReference type="InterPro" id="IPR036182">
    <property type="entry name" value="PCuAC_sf"/>
</dbReference>
<dbReference type="PANTHER" id="PTHR36302">
    <property type="entry name" value="BLR7088 PROTEIN"/>
    <property type="match status" value="1"/>
</dbReference>
<dbReference type="SUPFAM" id="SSF110087">
    <property type="entry name" value="DR1885-like metal-binding protein"/>
    <property type="match status" value="1"/>
</dbReference>
<proteinExistence type="predicted"/>
<dbReference type="RefSeq" id="WP_370562599.1">
    <property type="nucleotide sequence ID" value="NZ_JBFWIB010000002.1"/>
</dbReference>
<dbReference type="Pfam" id="PF04314">
    <property type="entry name" value="PCuAC"/>
    <property type="match status" value="1"/>
</dbReference>
<dbReference type="Proteomes" id="UP001566331">
    <property type="component" value="Unassembled WGS sequence"/>
</dbReference>
<dbReference type="PANTHER" id="PTHR36302:SF1">
    <property type="entry name" value="COPPER CHAPERONE PCU(A)C"/>
    <property type="match status" value="1"/>
</dbReference>
<organism evidence="2 3">
    <name type="scientific">Luteimonas salinilitoris</name>
    <dbReference type="NCBI Taxonomy" id="3237697"/>
    <lineage>
        <taxon>Bacteria</taxon>
        <taxon>Pseudomonadati</taxon>
        <taxon>Pseudomonadota</taxon>
        <taxon>Gammaproteobacteria</taxon>
        <taxon>Lysobacterales</taxon>
        <taxon>Lysobacteraceae</taxon>
        <taxon>Luteimonas</taxon>
    </lineage>
</organism>
<dbReference type="PROSITE" id="PS51257">
    <property type="entry name" value="PROKAR_LIPOPROTEIN"/>
    <property type="match status" value="1"/>
</dbReference>
<name>A0ABV4HMD9_9GAMM</name>